<dbReference type="Proteomes" id="UP001163115">
    <property type="component" value="Chromosome"/>
</dbReference>
<dbReference type="InterPro" id="IPR011257">
    <property type="entry name" value="DNA_glycosylase"/>
</dbReference>
<feature type="domain" description="HhH-GPD" evidence="11">
    <location>
        <begin position="43"/>
        <end position="190"/>
    </location>
</feature>
<feature type="binding site" evidence="10">
    <location>
        <position position="208"/>
    </location>
    <ligand>
        <name>[4Fe-4S] cluster</name>
        <dbReference type="ChEBI" id="CHEBI:49883"/>
    </ligand>
</feature>
<dbReference type="EC" id="4.2.99.18" evidence="10"/>
<evidence type="ECO:0000256" key="2">
    <source>
        <dbReference type="ARBA" id="ARBA00022485"/>
    </source>
</evidence>
<keyword evidence="9 10" id="KW-0326">Glycosidase</keyword>
<dbReference type="PIRSF" id="PIRSF001435">
    <property type="entry name" value="Nth"/>
    <property type="match status" value="1"/>
</dbReference>
<keyword evidence="3 10" id="KW-0479">Metal-binding</keyword>
<sequence length="214" mass="24257">MKKGEINKERLKLTLDKLDEVYGVTKEGFYHRQPWQLLAAIMLSAQSTDKQVEETLPQLFTRFPDVKDMAEASVEEIENSIRSVGIYKNKAKNLKKCCQQIVENFGGEVPTSMEGLLSLAGVGRKTATLFLADAYGIPGVTVDTHVFRISRRLGWAAGKNPVQVELELQKVLPEEHWNRINFQLIYHGRAVCTSRKARCGECVLEEWCDKKIES</sequence>
<keyword evidence="10" id="KW-0238">DNA-binding</keyword>
<dbReference type="InterPro" id="IPR003651">
    <property type="entry name" value="Endonuclease3_FeS-loop_motif"/>
</dbReference>
<name>A0ABY7A872_9FIRM</name>
<dbReference type="Gene3D" id="1.10.1670.10">
    <property type="entry name" value="Helix-hairpin-Helix base-excision DNA repair enzymes (C-terminal)"/>
    <property type="match status" value="1"/>
</dbReference>
<evidence type="ECO:0000256" key="8">
    <source>
        <dbReference type="ARBA" id="ARBA00023204"/>
    </source>
</evidence>
<dbReference type="InterPro" id="IPR000445">
    <property type="entry name" value="HhH_motif"/>
</dbReference>
<dbReference type="Pfam" id="PF00633">
    <property type="entry name" value="HHH"/>
    <property type="match status" value="1"/>
</dbReference>
<dbReference type="Gene3D" id="1.10.340.30">
    <property type="entry name" value="Hypothetical protein, domain 2"/>
    <property type="match status" value="1"/>
</dbReference>
<dbReference type="SUPFAM" id="SSF48150">
    <property type="entry name" value="DNA-glycosylase"/>
    <property type="match status" value="1"/>
</dbReference>
<keyword evidence="2 10" id="KW-0004">4Fe-4S</keyword>
<dbReference type="InterPro" id="IPR005759">
    <property type="entry name" value="Nth"/>
</dbReference>
<comment type="similarity">
    <text evidence="1 10">Belongs to the Nth/MutY family.</text>
</comment>
<dbReference type="GO" id="GO:0004519">
    <property type="term" value="F:endonuclease activity"/>
    <property type="evidence" value="ECO:0007669"/>
    <property type="project" value="UniProtKB-KW"/>
</dbReference>
<feature type="binding site" evidence="10">
    <location>
        <position position="199"/>
    </location>
    <ligand>
        <name>[4Fe-4S] cluster</name>
        <dbReference type="ChEBI" id="CHEBI:49883"/>
    </ligand>
</feature>
<organism evidence="12 13">
    <name type="scientific">Lacrimispora xylanolytica</name>
    <dbReference type="NCBI Taxonomy" id="29375"/>
    <lineage>
        <taxon>Bacteria</taxon>
        <taxon>Bacillati</taxon>
        <taxon>Bacillota</taxon>
        <taxon>Clostridia</taxon>
        <taxon>Lachnospirales</taxon>
        <taxon>Lachnospiraceae</taxon>
        <taxon>Lacrimispora</taxon>
    </lineage>
</organism>
<comment type="catalytic activity">
    <reaction evidence="10">
        <text>2'-deoxyribonucleotide-(2'-deoxyribose 5'-phosphate)-2'-deoxyribonucleotide-DNA = a 3'-end 2'-deoxyribonucleotide-(2,3-dehydro-2,3-deoxyribose 5'-phosphate)-DNA + a 5'-end 5'-phospho-2'-deoxyribonucleoside-DNA + H(+)</text>
        <dbReference type="Rhea" id="RHEA:66592"/>
        <dbReference type="Rhea" id="RHEA-COMP:13180"/>
        <dbReference type="Rhea" id="RHEA-COMP:16897"/>
        <dbReference type="Rhea" id="RHEA-COMP:17067"/>
        <dbReference type="ChEBI" id="CHEBI:15378"/>
        <dbReference type="ChEBI" id="CHEBI:136412"/>
        <dbReference type="ChEBI" id="CHEBI:157695"/>
        <dbReference type="ChEBI" id="CHEBI:167181"/>
        <dbReference type="EC" id="4.2.99.18"/>
    </reaction>
</comment>
<dbReference type="PANTHER" id="PTHR10359:SF18">
    <property type="entry name" value="ENDONUCLEASE III"/>
    <property type="match status" value="1"/>
</dbReference>
<evidence type="ECO:0000256" key="4">
    <source>
        <dbReference type="ARBA" id="ARBA00022763"/>
    </source>
</evidence>
<dbReference type="SMART" id="SM00478">
    <property type="entry name" value="ENDO3c"/>
    <property type="match status" value="1"/>
</dbReference>
<comment type="cofactor">
    <cofactor evidence="10">
        <name>[4Fe-4S] cluster</name>
        <dbReference type="ChEBI" id="CHEBI:49883"/>
    </cofactor>
    <text evidence="10">Binds 1 [4Fe-4S] cluster.</text>
</comment>
<dbReference type="InterPro" id="IPR003265">
    <property type="entry name" value="HhH-GPD_domain"/>
</dbReference>
<evidence type="ECO:0000313" key="13">
    <source>
        <dbReference type="Proteomes" id="UP001163115"/>
    </source>
</evidence>
<evidence type="ECO:0000256" key="3">
    <source>
        <dbReference type="ARBA" id="ARBA00022723"/>
    </source>
</evidence>
<feature type="binding site" evidence="10">
    <location>
        <position position="202"/>
    </location>
    <ligand>
        <name>[4Fe-4S] cluster</name>
        <dbReference type="ChEBI" id="CHEBI:49883"/>
    </ligand>
</feature>
<keyword evidence="12" id="KW-0255">Endonuclease</keyword>
<gene>
    <name evidence="10 12" type="primary">nth</name>
    <name evidence="12" type="ORF">OW255_14955</name>
</gene>
<evidence type="ECO:0000256" key="1">
    <source>
        <dbReference type="ARBA" id="ARBA00008343"/>
    </source>
</evidence>
<evidence type="ECO:0000256" key="10">
    <source>
        <dbReference type="HAMAP-Rule" id="MF_00942"/>
    </source>
</evidence>
<keyword evidence="12" id="KW-0540">Nuclease</keyword>
<keyword evidence="5 10" id="KW-0378">Hydrolase</keyword>
<evidence type="ECO:0000313" key="12">
    <source>
        <dbReference type="EMBL" id="WAJ22860.1"/>
    </source>
</evidence>
<dbReference type="Pfam" id="PF00730">
    <property type="entry name" value="HhH-GPD"/>
    <property type="match status" value="1"/>
</dbReference>
<evidence type="ECO:0000256" key="7">
    <source>
        <dbReference type="ARBA" id="ARBA00023014"/>
    </source>
</evidence>
<reference evidence="12" key="1">
    <citation type="submission" date="2022-11" db="EMBL/GenBank/DDBJ databases">
        <title>Lacrimispora xylanolytica sy1, complete genome.</title>
        <authorList>
            <person name="Choi S."/>
        </authorList>
    </citation>
    <scope>NUCLEOTIDE SEQUENCE</scope>
    <source>
        <strain evidence="12">Sy1</strain>
    </source>
</reference>
<evidence type="ECO:0000259" key="11">
    <source>
        <dbReference type="SMART" id="SM00478"/>
    </source>
</evidence>
<keyword evidence="4 10" id="KW-0227">DNA damage</keyword>
<dbReference type="SMART" id="SM00525">
    <property type="entry name" value="FES"/>
    <property type="match status" value="1"/>
</dbReference>
<proteinExistence type="inferred from homology"/>
<dbReference type="PANTHER" id="PTHR10359">
    <property type="entry name" value="A/G-SPECIFIC ADENINE GLYCOSYLASE/ENDONUCLEASE III"/>
    <property type="match status" value="1"/>
</dbReference>
<dbReference type="PROSITE" id="PS01155">
    <property type="entry name" value="ENDONUCLEASE_III_2"/>
    <property type="match status" value="1"/>
</dbReference>
<feature type="binding site" evidence="10">
    <location>
        <position position="192"/>
    </location>
    <ligand>
        <name>[4Fe-4S] cluster</name>
        <dbReference type="ChEBI" id="CHEBI:49883"/>
    </ligand>
</feature>
<keyword evidence="10" id="KW-0456">Lyase</keyword>
<comment type="function">
    <text evidence="10">DNA repair enzyme that has both DNA N-glycosylase activity and AP-lyase activity. The DNA N-glycosylase activity releases various damaged pyrimidines from DNA by cleaving the N-glycosidic bond, leaving an AP (apurinic/apyrimidinic) site. The AP-lyase activity cleaves the phosphodiester bond 3' to the AP site by a beta-elimination, leaving a 3'-terminal unsaturated sugar and a product with a terminal 5'-phosphate.</text>
</comment>
<keyword evidence="7 10" id="KW-0411">Iron-sulfur</keyword>
<dbReference type="CDD" id="cd00056">
    <property type="entry name" value="ENDO3c"/>
    <property type="match status" value="1"/>
</dbReference>
<evidence type="ECO:0000256" key="9">
    <source>
        <dbReference type="ARBA" id="ARBA00023295"/>
    </source>
</evidence>
<dbReference type="InterPro" id="IPR023170">
    <property type="entry name" value="HhH_base_excis_C"/>
</dbReference>
<dbReference type="InterPro" id="IPR004036">
    <property type="entry name" value="Endonuclease-III-like_CS2"/>
</dbReference>
<dbReference type="RefSeq" id="WP_035318555.1">
    <property type="nucleotide sequence ID" value="NZ_CP113524.1"/>
</dbReference>
<accession>A0ABY7A872</accession>
<keyword evidence="8 10" id="KW-0234">DNA repair</keyword>
<dbReference type="EMBL" id="CP113524">
    <property type="protein sequence ID" value="WAJ22860.1"/>
    <property type="molecule type" value="Genomic_DNA"/>
</dbReference>
<keyword evidence="6 10" id="KW-0408">Iron</keyword>
<dbReference type="HAMAP" id="MF_00942">
    <property type="entry name" value="Nth"/>
    <property type="match status" value="1"/>
</dbReference>
<dbReference type="NCBIfam" id="TIGR01083">
    <property type="entry name" value="nth"/>
    <property type="match status" value="1"/>
</dbReference>
<evidence type="ECO:0000256" key="5">
    <source>
        <dbReference type="ARBA" id="ARBA00022801"/>
    </source>
</evidence>
<protein>
    <recommendedName>
        <fullName evidence="10">Endonuclease III</fullName>
        <ecNumber evidence="10">4.2.99.18</ecNumber>
    </recommendedName>
    <alternativeName>
        <fullName evidence="10">DNA-(apurinic or apyrimidinic site) lyase</fullName>
    </alternativeName>
</protein>
<evidence type="ECO:0000256" key="6">
    <source>
        <dbReference type="ARBA" id="ARBA00023004"/>
    </source>
</evidence>
<keyword evidence="13" id="KW-1185">Reference proteome</keyword>